<evidence type="ECO:0000256" key="1">
    <source>
        <dbReference type="ARBA" id="ARBA00022723"/>
    </source>
</evidence>
<dbReference type="PANTHER" id="PTHR42988">
    <property type="entry name" value="PHOSPHOHYDROLASE"/>
    <property type="match status" value="1"/>
</dbReference>
<evidence type="ECO:0000256" key="3">
    <source>
        <dbReference type="ARBA" id="ARBA00023004"/>
    </source>
</evidence>
<dbReference type="Pfam" id="PF00149">
    <property type="entry name" value="Metallophos"/>
    <property type="match status" value="1"/>
</dbReference>
<dbReference type="GO" id="GO:0046872">
    <property type="term" value="F:metal ion binding"/>
    <property type="evidence" value="ECO:0007669"/>
    <property type="project" value="UniProtKB-KW"/>
</dbReference>
<dbReference type="Proteomes" id="UP000466024">
    <property type="component" value="Unassembled WGS sequence"/>
</dbReference>
<evidence type="ECO:0000313" key="7">
    <source>
        <dbReference type="Proteomes" id="UP000466024"/>
    </source>
</evidence>
<keyword evidence="2" id="KW-0378">Hydrolase</keyword>
<dbReference type="EMBL" id="VTPX01000030">
    <property type="protein sequence ID" value="KAA0014977.1"/>
    <property type="molecule type" value="Genomic_DNA"/>
</dbReference>
<comment type="caution">
    <text evidence="6">The sequence shown here is derived from an EMBL/GenBank/DDBJ whole genome shotgun (WGS) entry which is preliminary data.</text>
</comment>
<dbReference type="AlphaFoldDB" id="A0A640W8Q3"/>
<dbReference type="InterPro" id="IPR026575">
    <property type="entry name" value="GpdQ/CpdA-like"/>
</dbReference>
<keyword evidence="7" id="KW-1185">Reference proteome</keyword>
<evidence type="ECO:0000256" key="4">
    <source>
        <dbReference type="ARBA" id="ARBA00025742"/>
    </source>
</evidence>
<dbReference type="SUPFAM" id="SSF56300">
    <property type="entry name" value="Metallo-dependent phosphatases"/>
    <property type="match status" value="1"/>
</dbReference>
<dbReference type="Gene3D" id="3.60.21.10">
    <property type="match status" value="1"/>
</dbReference>
<keyword evidence="1" id="KW-0479">Metal-binding</keyword>
<comment type="similarity">
    <text evidence="4">Belongs to the cyclic nucleotide phosphodiesterase class-III family.</text>
</comment>
<evidence type="ECO:0000259" key="5">
    <source>
        <dbReference type="Pfam" id="PF00149"/>
    </source>
</evidence>
<reference evidence="6 7" key="1">
    <citation type="submission" date="2019-08" db="EMBL/GenBank/DDBJ databases">
        <title>Bioinformatics analysis of the strain L3 and L5.</title>
        <authorList>
            <person name="Li X."/>
        </authorList>
    </citation>
    <scope>NUCLEOTIDE SEQUENCE [LARGE SCALE GENOMIC DNA]</scope>
    <source>
        <strain evidence="6 7">L3</strain>
    </source>
</reference>
<organism evidence="6 7">
    <name type="scientific">Salinicola corii</name>
    <dbReference type="NCBI Taxonomy" id="2606937"/>
    <lineage>
        <taxon>Bacteria</taxon>
        <taxon>Pseudomonadati</taxon>
        <taxon>Pseudomonadota</taxon>
        <taxon>Gammaproteobacteria</taxon>
        <taxon>Oceanospirillales</taxon>
        <taxon>Halomonadaceae</taxon>
        <taxon>Salinicola</taxon>
    </lineage>
</organism>
<feature type="domain" description="Calcineurin-like phosphoesterase" evidence="5">
    <location>
        <begin position="1"/>
        <end position="183"/>
    </location>
</feature>
<sequence>MRLIQITDCHLLADPQGASRKGLPLRQLRAVLERVRALGPDALLVTGDVAQDETSAAYRHASRAFASVGCPWFWIPGNHDQPELMEECHPFHEKLDLGRWQVLLLNSRISGQPGGELGQEQLQRLALQLEADDRPALIAVHHPPLDIGSVWMDAIGLKDRDALWQTLSPYPQVKALICGHIHQAFAAWQDVVAVYGCPSTSDQFLPKSHEFTIDEAARPGLRVLELRGEKLSTWVERVDL</sequence>
<evidence type="ECO:0000313" key="6">
    <source>
        <dbReference type="EMBL" id="KAA0014977.1"/>
    </source>
</evidence>
<accession>A0A640W8Q3</accession>
<dbReference type="RefSeq" id="WP_149438132.1">
    <property type="nucleotide sequence ID" value="NZ_VTPX01000030.1"/>
</dbReference>
<dbReference type="InterPro" id="IPR029052">
    <property type="entry name" value="Metallo-depent_PP-like"/>
</dbReference>
<evidence type="ECO:0000256" key="2">
    <source>
        <dbReference type="ARBA" id="ARBA00022801"/>
    </source>
</evidence>
<gene>
    <name evidence="6" type="ORF">F0A16_21630</name>
</gene>
<dbReference type="CDD" id="cd07402">
    <property type="entry name" value="MPP_GpdQ"/>
    <property type="match status" value="1"/>
</dbReference>
<dbReference type="GO" id="GO:0004112">
    <property type="term" value="F:cyclic-nucleotide phosphodiesterase activity"/>
    <property type="evidence" value="ECO:0007669"/>
    <property type="project" value="InterPro"/>
</dbReference>
<proteinExistence type="inferred from homology"/>
<keyword evidence="3" id="KW-0408">Iron</keyword>
<dbReference type="InterPro" id="IPR004843">
    <property type="entry name" value="Calcineurin-like_PHP"/>
</dbReference>
<dbReference type="InterPro" id="IPR050884">
    <property type="entry name" value="CNP_phosphodiesterase-III"/>
</dbReference>
<protein>
    <submittedName>
        <fullName evidence="6">Phosphodiesterase</fullName>
    </submittedName>
</protein>
<name>A0A640W8Q3_9GAMM</name>
<dbReference type="PANTHER" id="PTHR42988:SF2">
    <property type="entry name" value="CYCLIC NUCLEOTIDE PHOSPHODIESTERASE CBUA0032-RELATED"/>
    <property type="match status" value="1"/>
</dbReference>